<protein>
    <recommendedName>
        <fullName evidence="2">Anti-sigma factor antagonist</fullName>
    </recommendedName>
</protein>
<dbReference type="Proteomes" id="UP000824001">
    <property type="component" value="Unassembled WGS sequence"/>
</dbReference>
<keyword evidence="3" id="KW-0812">Transmembrane</keyword>
<dbReference type="InterPro" id="IPR002645">
    <property type="entry name" value="STAS_dom"/>
</dbReference>
<evidence type="ECO:0000256" key="2">
    <source>
        <dbReference type="RuleBase" id="RU003749"/>
    </source>
</evidence>
<dbReference type="InterPro" id="IPR003658">
    <property type="entry name" value="Anti-sigma_ant"/>
</dbReference>
<organism evidence="5 6">
    <name type="scientific">Candidatus Scatomorpha merdipullorum</name>
    <dbReference type="NCBI Taxonomy" id="2840927"/>
    <lineage>
        <taxon>Bacteria</taxon>
        <taxon>Bacillati</taxon>
        <taxon>Bacillota</taxon>
        <taxon>Clostridia</taxon>
        <taxon>Eubacteriales</taxon>
        <taxon>Candidatus Scatomorpha</taxon>
    </lineage>
</organism>
<name>A0A9D1FCS9_9FIRM</name>
<dbReference type="EMBL" id="DVJK01000065">
    <property type="protein sequence ID" value="HIS66394.1"/>
    <property type="molecule type" value="Genomic_DNA"/>
</dbReference>
<dbReference type="GO" id="GO:0043856">
    <property type="term" value="F:anti-sigma factor antagonist activity"/>
    <property type="evidence" value="ECO:0007669"/>
    <property type="project" value="InterPro"/>
</dbReference>
<dbReference type="InterPro" id="IPR036513">
    <property type="entry name" value="STAS_dom_sf"/>
</dbReference>
<comment type="caution">
    <text evidence="5">The sequence shown here is derived from an EMBL/GenBank/DDBJ whole genome shotgun (WGS) entry which is preliminary data.</text>
</comment>
<comment type="similarity">
    <text evidence="1 2">Belongs to the anti-sigma-factor antagonist family.</text>
</comment>
<keyword evidence="3" id="KW-0472">Membrane</keyword>
<dbReference type="CDD" id="cd07043">
    <property type="entry name" value="STAS_anti-anti-sigma_factors"/>
    <property type="match status" value="1"/>
</dbReference>
<evidence type="ECO:0000313" key="6">
    <source>
        <dbReference type="Proteomes" id="UP000824001"/>
    </source>
</evidence>
<reference evidence="5" key="2">
    <citation type="journal article" date="2021" name="PeerJ">
        <title>Extensive microbial diversity within the chicken gut microbiome revealed by metagenomics and culture.</title>
        <authorList>
            <person name="Gilroy R."/>
            <person name="Ravi A."/>
            <person name="Getino M."/>
            <person name="Pursley I."/>
            <person name="Horton D.L."/>
            <person name="Alikhan N.F."/>
            <person name="Baker D."/>
            <person name="Gharbi K."/>
            <person name="Hall N."/>
            <person name="Watson M."/>
            <person name="Adriaenssens E.M."/>
            <person name="Foster-Nyarko E."/>
            <person name="Jarju S."/>
            <person name="Secka A."/>
            <person name="Antonio M."/>
            <person name="Oren A."/>
            <person name="Chaudhuri R.R."/>
            <person name="La Ragione R."/>
            <person name="Hildebrand F."/>
            <person name="Pallen M.J."/>
        </authorList>
    </citation>
    <scope>NUCLEOTIDE SEQUENCE</scope>
    <source>
        <strain evidence="5">ChiHjej10B9-9673</strain>
    </source>
</reference>
<proteinExistence type="inferred from homology"/>
<evidence type="ECO:0000256" key="3">
    <source>
        <dbReference type="SAM" id="Phobius"/>
    </source>
</evidence>
<feature type="transmembrane region" description="Helical" evidence="3">
    <location>
        <begin position="44"/>
        <end position="63"/>
    </location>
</feature>
<dbReference type="SUPFAM" id="SSF52091">
    <property type="entry name" value="SpoIIaa-like"/>
    <property type="match status" value="1"/>
</dbReference>
<dbReference type="NCBIfam" id="TIGR00377">
    <property type="entry name" value="ant_ant_sig"/>
    <property type="match status" value="1"/>
</dbReference>
<evidence type="ECO:0000256" key="1">
    <source>
        <dbReference type="ARBA" id="ARBA00009013"/>
    </source>
</evidence>
<dbReference type="AlphaFoldDB" id="A0A9D1FCS9"/>
<dbReference type="Pfam" id="PF01740">
    <property type="entry name" value="STAS"/>
    <property type="match status" value="1"/>
</dbReference>
<evidence type="ECO:0000313" key="5">
    <source>
        <dbReference type="EMBL" id="HIS66394.1"/>
    </source>
</evidence>
<sequence>MLITADYSAGRLTIHLEGELDHHSARRGMADIERLLDEYMPRDAILDMSALTFMDSAGIALILRTERRMRRAGGRASVENPAQQPLRVLDAAGIDRMIPVRGGLRT</sequence>
<dbReference type="PROSITE" id="PS50801">
    <property type="entry name" value="STAS"/>
    <property type="match status" value="1"/>
</dbReference>
<keyword evidence="3" id="KW-1133">Transmembrane helix</keyword>
<accession>A0A9D1FCS9</accession>
<dbReference type="Gene3D" id="3.30.750.24">
    <property type="entry name" value="STAS domain"/>
    <property type="match status" value="1"/>
</dbReference>
<reference evidence="5" key="1">
    <citation type="submission" date="2020-10" db="EMBL/GenBank/DDBJ databases">
        <authorList>
            <person name="Gilroy R."/>
        </authorList>
    </citation>
    <scope>NUCLEOTIDE SEQUENCE</scope>
    <source>
        <strain evidence="5">ChiHjej10B9-9673</strain>
    </source>
</reference>
<feature type="domain" description="STAS" evidence="4">
    <location>
        <begin position="1"/>
        <end position="106"/>
    </location>
</feature>
<gene>
    <name evidence="5" type="ORF">IAC18_02405</name>
</gene>
<dbReference type="PANTHER" id="PTHR33495">
    <property type="entry name" value="ANTI-SIGMA FACTOR ANTAGONIST TM_1081-RELATED-RELATED"/>
    <property type="match status" value="1"/>
</dbReference>
<evidence type="ECO:0000259" key="4">
    <source>
        <dbReference type="PROSITE" id="PS50801"/>
    </source>
</evidence>
<dbReference type="PANTHER" id="PTHR33495:SF2">
    <property type="entry name" value="ANTI-SIGMA FACTOR ANTAGONIST TM_1081-RELATED"/>
    <property type="match status" value="1"/>
</dbReference>